<gene>
    <name evidence="1" type="ORF">NB063_15975</name>
</gene>
<sequence>MLVDLNDGKCRSCSGQLEVAGADDATIDVKCTECGDGYTVEPDAFNDGGIKYWPEAMVEFGEDL</sequence>
<evidence type="ECO:0000313" key="2">
    <source>
        <dbReference type="Proteomes" id="UP001202961"/>
    </source>
</evidence>
<evidence type="ECO:0008006" key="3">
    <source>
        <dbReference type="Google" id="ProtNLM"/>
    </source>
</evidence>
<dbReference type="RefSeq" id="WP_250929729.1">
    <property type="nucleotide sequence ID" value="NZ_JAMQBK010000039.1"/>
</dbReference>
<organism evidence="1 2">
    <name type="scientific">Aporhodopirellula aestuarii</name>
    <dbReference type="NCBI Taxonomy" id="2950107"/>
    <lineage>
        <taxon>Bacteria</taxon>
        <taxon>Pseudomonadati</taxon>
        <taxon>Planctomycetota</taxon>
        <taxon>Planctomycetia</taxon>
        <taxon>Pirellulales</taxon>
        <taxon>Pirellulaceae</taxon>
        <taxon>Aporhodopirellula</taxon>
    </lineage>
</organism>
<name>A0ABT0U5B2_9BACT</name>
<reference evidence="1 2" key="1">
    <citation type="journal article" date="2022" name="Syst. Appl. Microbiol.">
        <title>Rhodopirellula aestuarii sp. nov., a novel member of the genus Rhodopirellula isolated from brackish sediments collected in the Tagus River estuary, Portugal.</title>
        <authorList>
            <person name="Vitorino I.R."/>
            <person name="Klimek D."/>
            <person name="Calusinska M."/>
            <person name="Lobo-da-Cunha A."/>
            <person name="Vasconcelos V."/>
            <person name="Lage O.M."/>
        </authorList>
    </citation>
    <scope>NUCLEOTIDE SEQUENCE [LARGE SCALE GENOMIC DNA]</scope>
    <source>
        <strain evidence="1 2">ICT_H3.1</strain>
    </source>
</reference>
<proteinExistence type="predicted"/>
<accession>A0ABT0U5B2</accession>
<dbReference type="EMBL" id="JAMQBK010000039">
    <property type="protein sequence ID" value="MCM2372104.1"/>
    <property type="molecule type" value="Genomic_DNA"/>
</dbReference>
<comment type="caution">
    <text evidence="1">The sequence shown here is derived from an EMBL/GenBank/DDBJ whole genome shotgun (WGS) entry which is preliminary data.</text>
</comment>
<keyword evidence="2" id="KW-1185">Reference proteome</keyword>
<evidence type="ECO:0000313" key="1">
    <source>
        <dbReference type="EMBL" id="MCM2372104.1"/>
    </source>
</evidence>
<dbReference type="Proteomes" id="UP001202961">
    <property type="component" value="Unassembled WGS sequence"/>
</dbReference>
<protein>
    <recommendedName>
        <fullName evidence="3">Lysine biosynthesis protein LysW</fullName>
    </recommendedName>
</protein>